<name>A0ABU9J606_AEREN</name>
<evidence type="ECO:0008006" key="3">
    <source>
        <dbReference type="Google" id="ProtNLM"/>
    </source>
</evidence>
<dbReference type="EMBL" id="JAZDDP010000001">
    <property type="protein sequence ID" value="MEL3918019.1"/>
    <property type="molecule type" value="Genomic_DNA"/>
</dbReference>
<dbReference type="RefSeq" id="WP_342016480.1">
    <property type="nucleotide sequence ID" value="NZ_JAVTII010000001.1"/>
</dbReference>
<dbReference type="Proteomes" id="UP001491613">
    <property type="component" value="Unassembled WGS sequence"/>
</dbReference>
<proteinExistence type="predicted"/>
<sequence>MGERSPFRVATREERLAKGYVLSLAELDLPASPELAKIISVLQTQRGPVALAIWFQSANGWLGSASPADVVRRVSPGKCLMSCMQRIAMLRR</sequence>
<comment type="caution">
    <text evidence="1">The sequence shown here is derived from an EMBL/GenBank/DDBJ whole genome shotgun (WGS) entry which is preliminary data.</text>
</comment>
<organism evidence="1 2">
    <name type="scientific">Aeromonas enteropelogenes</name>
    <name type="common">Aeromonas trota</name>
    <dbReference type="NCBI Taxonomy" id="29489"/>
    <lineage>
        <taxon>Bacteria</taxon>
        <taxon>Pseudomonadati</taxon>
        <taxon>Pseudomonadota</taxon>
        <taxon>Gammaproteobacteria</taxon>
        <taxon>Aeromonadales</taxon>
        <taxon>Aeromonadaceae</taxon>
        <taxon>Aeromonas</taxon>
    </lineage>
</organism>
<accession>A0ABU9J606</accession>
<evidence type="ECO:0000313" key="2">
    <source>
        <dbReference type="Proteomes" id="UP001491613"/>
    </source>
</evidence>
<gene>
    <name evidence="1" type="ORF">V1482_01185</name>
</gene>
<reference evidence="1 2" key="1">
    <citation type="submission" date="2024-01" db="EMBL/GenBank/DDBJ databases">
        <title>Horizontal gene transfer in Aeromonas trota.</title>
        <authorList>
            <person name="Otero Olarra J.E."/>
            <person name="Perez Valdespino A."/>
        </authorList>
    </citation>
    <scope>NUCLEOTIDE SEQUENCE [LARGE SCALE GENOMIC DNA]</scope>
    <source>
        <strain evidence="1 2">9.1</strain>
    </source>
</reference>
<protein>
    <recommendedName>
        <fullName evidence="3">Antitoxin Xre/MbcA/ParS-like toxin-binding domain-containing protein</fullName>
    </recommendedName>
</protein>
<keyword evidence="2" id="KW-1185">Reference proteome</keyword>
<evidence type="ECO:0000313" key="1">
    <source>
        <dbReference type="EMBL" id="MEL3918019.1"/>
    </source>
</evidence>